<dbReference type="EMBL" id="FPAS01000001">
    <property type="protein sequence ID" value="SFT39440.1"/>
    <property type="molecule type" value="Genomic_DNA"/>
</dbReference>
<feature type="transmembrane region" description="Helical" evidence="1">
    <location>
        <begin position="66"/>
        <end position="83"/>
    </location>
</feature>
<proteinExistence type="predicted"/>
<keyword evidence="1" id="KW-1133">Transmembrane helix</keyword>
<dbReference type="AlphaFoldDB" id="A0A1I6XMC6"/>
<dbReference type="RefSeq" id="WP_139230202.1">
    <property type="nucleotide sequence ID" value="NZ_FPAS01000001.1"/>
</dbReference>
<sequence length="246" mass="27820">MKKQSKEIWLMSFILLPVVIAQVIGNDFGNSTMETFAWQVLFSFVGTLLGFGTHQWVKKKSTSTKVGALIGMLTIILIPLLAFTPSLSDEELLEQDWLEQKIGQFEFESPTQLTLYSSVVPAGLENLYTELNMYTDNEDSRTISVIQSKVKTDTLLVEDAFLGSLEGMLTRMVVDLETLTLYDLFMDEEEISTSYSYVSKGDTLRGFGLMFKYPGALESIWLLPQTRTFSNEFIATFSDLIDINYP</sequence>
<keyword evidence="1" id="KW-0812">Transmembrane</keyword>
<accession>A0A1I6XMC6</accession>
<protein>
    <submittedName>
        <fullName evidence="2">Uncharacterized protein</fullName>
    </submittedName>
</protein>
<feature type="transmembrane region" description="Helical" evidence="1">
    <location>
        <begin position="37"/>
        <end position="54"/>
    </location>
</feature>
<organism evidence="2 3">
    <name type="scientific">Lishizhenia tianjinensis</name>
    <dbReference type="NCBI Taxonomy" id="477690"/>
    <lineage>
        <taxon>Bacteria</taxon>
        <taxon>Pseudomonadati</taxon>
        <taxon>Bacteroidota</taxon>
        <taxon>Flavobacteriia</taxon>
        <taxon>Flavobacteriales</taxon>
        <taxon>Crocinitomicaceae</taxon>
        <taxon>Lishizhenia</taxon>
    </lineage>
</organism>
<reference evidence="2 3" key="1">
    <citation type="submission" date="2016-10" db="EMBL/GenBank/DDBJ databases">
        <authorList>
            <person name="de Groot N.N."/>
        </authorList>
    </citation>
    <scope>NUCLEOTIDE SEQUENCE [LARGE SCALE GENOMIC DNA]</scope>
    <source>
        <strain evidence="2 3">CGMCC 1.7005</strain>
    </source>
</reference>
<evidence type="ECO:0000256" key="1">
    <source>
        <dbReference type="SAM" id="Phobius"/>
    </source>
</evidence>
<gene>
    <name evidence="2" type="ORF">SAMN05216474_0313</name>
</gene>
<dbReference type="Proteomes" id="UP000236454">
    <property type="component" value="Unassembled WGS sequence"/>
</dbReference>
<dbReference type="STRING" id="477690.SAMN05216474_0313"/>
<keyword evidence="3" id="KW-1185">Reference proteome</keyword>
<name>A0A1I6XMC6_9FLAO</name>
<evidence type="ECO:0000313" key="3">
    <source>
        <dbReference type="Proteomes" id="UP000236454"/>
    </source>
</evidence>
<evidence type="ECO:0000313" key="2">
    <source>
        <dbReference type="EMBL" id="SFT39440.1"/>
    </source>
</evidence>
<keyword evidence="1" id="KW-0472">Membrane</keyword>